<evidence type="ECO:0000313" key="1">
    <source>
        <dbReference type="EMBL" id="TYJ99951.1"/>
    </source>
</evidence>
<dbReference type="AlphaFoldDB" id="A0A5D3BML1"/>
<proteinExistence type="predicted"/>
<name>A0A5D3BML1_CUCMM</name>
<keyword evidence="1" id="KW-0808">Transferase</keyword>
<dbReference type="Proteomes" id="UP000321947">
    <property type="component" value="Unassembled WGS sequence"/>
</dbReference>
<protein>
    <submittedName>
        <fullName evidence="1">Histone-lysine N-methyltransferase ASHR1 isoform X3</fullName>
    </submittedName>
</protein>
<comment type="caution">
    <text evidence="1">The sequence shown here is derived from an EMBL/GenBank/DDBJ whole genome shotgun (WGS) entry which is preliminary data.</text>
</comment>
<dbReference type="EMBL" id="SSTD01017387">
    <property type="protein sequence ID" value="TYJ99951.1"/>
    <property type="molecule type" value="Genomic_DNA"/>
</dbReference>
<keyword evidence="1" id="KW-0489">Methyltransferase</keyword>
<sequence>MVQTRIEEKLEAFEQEMIGMKKELSKILAIEENPRSLTKSIERLRIQAEENQKLFLKCAETLVKKNRQEELNYGRLLASKSKIVEDRQELPTRPETKNRVKKKLLFEEAEIDWLRWRRKTSELVWFRWKRRRQQSSRCKGKRKRRQVTIDDGPRR</sequence>
<dbReference type="GO" id="GO:0008168">
    <property type="term" value="F:methyltransferase activity"/>
    <property type="evidence" value="ECO:0007669"/>
    <property type="project" value="UniProtKB-KW"/>
</dbReference>
<gene>
    <name evidence="1" type="ORF">E5676_scaffold701G00860</name>
</gene>
<reference evidence="1 2" key="1">
    <citation type="submission" date="2019-08" db="EMBL/GenBank/DDBJ databases">
        <title>Draft genome sequences of two oriental melons (Cucumis melo L. var makuwa).</title>
        <authorList>
            <person name="Kwon S.-Y."/>
        </authorList>
    </citation>
    <scope>NUCLEOTIDE SEQUENCE [LARGE SCALE GENOMIC DNA]</scope>
    <source>
        <strain evidence="2">cv. Chang Bougi</strain>
        <tissue evidence="1">Leaf</tissue>
    </source>
</reference>
<dbReference type="GO" id="GO:0032259">
    <property type="term" value="P:methylation"/>
    <property type="evidence" value="ECO:0007669"/>
    <property type="project" value="UniProtKB-KW"/>
</dbReference>
<accession>A0A5D3BML1</accession>
<evidence type="ECO:0000313" key="2">
    <source>
        <dbReference type="Proteomes" id="UP000321947"/>
    </source>
</evidence>
<organism evidence="1 2">
    <name type="scientific">Cucumis melo var. makuwa</name>
    <name type="common">Oriental melon</name>
    <dbReference type="NCBI Taxonomy" id="1194695"/>
    <lineage>
        <taxon>Eukaryota</taxon>
        <taxon>Viridiplantae</taxon>
        <taxon>Streptophyta</taxon>
        <taxon>Embryophyta</taxon>
        <taxon>Tracheophyta</taxon>
        <taxon>Spermatophyta</taxon>
        <taxon>Magnoliopsida</taxon>
        <taxon>eudicotyledons</taxon>
        <taxon>Gunneridae</taxon>
        <taxon>Pentapetalae</taxon>
        <taxon>rosids</taxon>
        <taxon>fabids</taxon>
        <taxon>Cucurbitales</taxon>
        <taxon>Cucurbitaceae</taxon>
        <taxon>Benincaseae</taxon>
        <taxon>Cucumis</taxon>
    </lineage>
</organism>